<dbReference type="RefSeq" id="WP_077314953.1">
    <property type="nucleotide sequence ID" value="NZ_AP024888.1"/>
</dbReference>
<proteinExistence type="predicted"/>
<dbReference type="STRING" id="1918946.VPAL9027_02594"/>
<keyword evidence="2" id="KW-1185">Reference proteome</keyword>
<dbReference type="AlphaFoldDB" id="A0A1R4B6P6"/>
<dbReference type="InterPro" id="IPR012349">
    <property type="entry name" value="Split_barrel_FMN-bd"/>
</dbReference>
<dbReference type="Pfam" id="PF04299">
    <property type="entry name" value="FMN_bind_2"/>
    <property type="match status" value="1"/>
</dbReference>
<dbReference type="GO" id="GO:0006508">
    <property type="term" value="P:proteolysis"/>
    <property type="evidence" value="ECO:0007669"/>
    <property type="project" value="UniProtKB-KW"/>
</dbReference>
<organism evidence="1 2">
    <name type="scientific">Vibrio palustris</name>
    <dbReference type="NCBI Taxonomy" id="1918946"/>
    <lineage>
        <taxon>Bacteria</taxon>
        <taxon>Pseudomonadati</taxon>
        <taxon>Pseudomonadota</taxon>
        <taxon>Gammaproteobacteria</taxon>
        <taxon>Vibrionales</taxon>
        <taxon>Vibrionaceae</taxon>
        <taxon>Vibrio</taxon>
    </lineage>
</organism>
<evidence type="ECO:0000313" key="2">
    <source>
        <dbReference type="Proteomes" id="UP000189475"/>
    </source>
</evidence>
<gene>
    <name evidence="1" type="primary">paiB</name>
    <name evidence="1" type="ORF">VPAL9027_02594</name>
</gene>
<evidence type="ECO:0000313" key="1">
    <source>
        <dbReference type="EMBL" id="SJL84603.1"/>
    </source>
</evidence>
<dbReference type="Proteomes" id="UP000189475">
    <property type="component" value="Unassembled WGS sequence"/>
</dbReference>
<name>A0A1R4B6P6_9VIBR</name>
<protein>
    <submittedName>
        <fullName evidence="1">Protease synthase and sporulation protein PAI 2</fullName>
    </submittedName>
</protein>
<dbReference type="InterPro" id="IPR007396">
    <property type="entry name" value="TR_PAI2-type"/>
</dbReference>
<dbReference type="PANTHER" id="PTHR35802">
    <property type="entry name" value="PROTEASE SYNTHASE AND SPORULATION PROTEIN PAI 2"/>
    <property type="match status" value="1"/>
</dbReference>
<keyword evidence="1" id="KW-0645">Protease</keyword>
<accession>A0A1R4B6P6</accession>
<reference evidence="1 2" key="1">
    <citation type="submission" date="2017-02" db="EMBL/GenBank/DDBJ databases">
        <authorList>
            <person name="Peterson S.W."/>
        </authorList>
    </citation>
    <scope>NUCLEOTIDE SEQUENCE [LARGE SCALE GENOMIC DNA]</scope>
    <source>
        <strain evidence="1 2">CECT 9027</strain>
    </source>
</reference>
<keyword evidence="1" id="KW-0378">Hydrolase</keyword>
<dbReference type="EMBL" id="FUFT01000005">
    <property type="protein sequence ID" value="SJL84603.1"/>
    <property type="molecule type" value="Genomic_DNA"/>
</dbReference>
<dbReference type="GO" id="GO:0008233">
    <property type="term" value="F:peptidase activity"/>
    <property type="evidence" value="ECO:0007669"/>
    <property type="project" value="UniProtKB-KW"/>
</dbReference>
<dbReference type="OrthoDB" id="9794948at2"/>
<dbReference type="Gene3D" id="2.30.110.10">
    <property type="entry name" value="Electron Transport, Fmn-binding Protein, Chain A"/>
    <property type="match status" value="1"/>
</dbReference>
<dbReference type="SUPFAM" id="SSF50475">
    <property type="entry name" value="FMN-binding split barrel"/>
    <property type="match status" value="1"/>
</dbReference>
<sequence length="209" mass="23429">MYIPANTRLDDRQAIAHIINEHGFGLLISSRLNATHLPMLYQTSNDGFGELYGHFAKANPHSRELDGERVLVIFNGPHAYISPAWYATQPAVPTWNYVAVHCYGTVQLLEEPENSLALDQLIQRYEPELLADNDIMPNEFKTKLRSGIVGFKIVLDDIQAKEKLGQHRSEADQQGVYQALLHSDHDGAQELAAYMKQRELGTGNSDVTS</sequence>
<dbReference type="PANTHER" id="PTHR35802:SF1">
    <property type="entry name" value="PROTEASE SYNTHASE AND SPORULATION PROTEIN PAI 2"/>
    <property type="match status" value="1"/>
</dbReference>
<dbReference type="PIRSF" id="PIRSF010372">
    <property type="entry name" value="PaiB"/>
    <property type="match status" value="1"/>
</dbReference>